<comment type="caution">
    <text evidence="1">The sequence shown here is derived from an EMBL/GenBank/DDBJ whole genome shotgun (WGS) entry which is preliminary data.</text>
</comment>
<keyword evidence="2" id="KW-1185">Reference proteome</keyword>
<accession>A0A9K3GXH2</accession>
<evidence type="ECO:0000313" key="2">
    <source>
        <dbReference type="Proteomes" id="UP000215914"/>
    </source>
</evidence>
<proteinExistence type="predicted"/>
<gene>
    <name evidence="1" type="ORF">HanXRQr2_Chr16g0730641</name>
</gene>
<organism evidence="1 2">
    <name type="scientific">Helianthus annuus</name>
    <name type="common">Common sunflower</name>
    <dbReference type="NCBI Taxonomy" id="4232"/>
    <lineage>
        <taxon>Eukaryota</taxon>
        <taxon>Viridiplantae</taxon>
        <taxon>Streptophyta</taxon>
        <taxon>Embryophyta</taxon>
        <taxon>Tracheophyta</taxon>
        <taxon>Spermatophyta</taxon>
        <taxon>Magnoliopsida</taxon>
        <taxon>eudicotyledons</taxon>
        <taxon>Gunneridae</taxon>
        <taxon>Pentapetalae</taxon>
        <taxon>asterids</taxon>
        <taxon>campanulids</taxon>
        <taxon>Asterales</taxon>
        <taxon>Asteraceae</taxon>
        <taxon>Asteroideae</taxon>
        <taxon>Heliantheae alliance</taxon>
        <taxon>Heliantheae</taxon>
        <taxon>Helianthus</taxon>
    </lineage>
</organism>
<name>A0A9K3GXH2_HELAN</name>
<sequence length="63" mass="7301">MVVFLLTTTLEPPFCVPMQTLNRQQYPIFCLTVPSVVSLQIRRFVPYVSCKNFILGFRLVVVH</sequence>
<dbReference type="AlphaFoldDB" id="A0A9K3GXH2"/>
<reference evidence="1" key="1">
    <citation type="journal article" date="2017" name="Nature">
        <title>The sunflower genome provides insights into oil metabolism, flowering and Asterid evolution.</title>
        <authorList>
            <person name="Badouin H."/>
            <person name="Gouzy J."/>
            <person name="Grassa C.J."/>
            <person name="Murat F."/>
            <person name="Staton S.E."/>
            <person name="Cottret L."/>
            <person name="Lelandais-Briere C."/>
            <person name="Owens G.L."/>
            <person name="Carrere S."/>
            <person name="Mayjonade B."/>
            <person name="Legrand L."/>
            <person name="Gill N."/>
            <person name="Kane N.C."/>
            <person name="Bowers J.E."/>
            <person name="Hubner S."/>
            <person name="Bellec A."/>
            <person name="Berard A."/>
            <person name="Berges H."/>
            <person name="Blanchet N."/>
            <person name="Boniface M.C."/>
            <person name="Brunel D."/>
            <person name="Catrice O."/>
            <person name="Chaidir N."/>
            <person name="Claudel C."/>
            <person name="Donnadieu C."/>
            <person name="Faraut T."/>
            <person name="Fievet G."/>
            <person name="Helmstetter N."/>
            <person name="King M."/>
            <person name="Knapp S.J."/>
            <person name="Lai Z."/>
            <person name="Le Paslier M.C."/>
            <person name="Lippi Y."/>
            <person name="Lorenzon L."/>
            <person name="Mandel J.R."/>
            <person name="Marage G."/>
            <person name="Marchand G."/>
            <person name="Marquand E."/>
            <person name="Bret-Mestries E."/>
            <person name="Morien E."/>
            <person name="Nambeesan S."/>
            <person name="Nguyen T."/>
            <person name="Pegot-Espagnet P."/>
            <person name="Pouilly N."/>
            <person name="Raftis F."/>
            <person name="Sallet E."/>
            <person name="Schiex T."/>
            <person name="Thomas J."/>
            <person name="Vandecasteele C."/>
            <person name="Vares D."/>
            <person name="Vear F."/>
            <person name="Vautrin S."/>
            <person name="Crespi M."/>
            <person name="Mangin B."/>
            <person name="Burke J.M."/>
            <person name="Salse J."/>
            <person name="Munos S."/>
            <person name="Vincourt P."/>
            <person name="Rieseberg L.H."/>
            <person name="Langlade N.B."/>
        </authorList>
    </citation>
    <scope>NUCLEOTIDE SEQUENCE</scope>
    <source>
        <tissue evidence="1">Leaves</tissue>
    </source>
</reference>
<dbReference type="EMBL" id="MNCJ02000331">
    <property type="protein sequence ID" value="KAF5758561.1"/>
    <property type="molecule type" value="Genomic_DNA"/>
</dbReference>
<evidence type="ECO:0000313" key="1">
    <source>
        <dbReference type="EMBL" id="KAF5758561.1"/>
    </source>
</evidence>
<protein>
    <submittedName>
        <fullName evidence="1">Uncharacterized protein</fullName>
    </submittedName>
</protein>
<dbReference type="Proteomes" id="UP000215914">
    <property type="component" value="Unassembled WGS sequence"/>
</dbReference>
<dbReference type="Gramene" id="mRNA:HanXRQr2_Chr16g0730641">
    <property type="protein sequence ID" value="CDS:HanXRQr2_Chr16g0730641.1"/>
    <property type="gene ID" value="HanXRQr2_Chr16g0730641"/>
</dbReference>
<reference evidence="1" key="2">
    <citation type="submission" date="2020-06" db="EMBL/GenBank/DDBJ databases">
        <title>Helianthus annuus Genome sequencing and assembly Release 2.</title>
        <authorList>
            <person name="Gouzy J."/>
            <person name="Langlade N."/>
            <person name="Munos S."/>
        </authorList>
    </citation>
    <scope>NUCLEOTIDE SEQUENCE</scope>
    <source>
        <tissue evidence="1">Leaves</tissue>
    </source>
</reference>